<reference evidence="3 4" key="1">
    <citation type="submission" date="2015-12" db="EMBL/GenBank/DDBJ databases">
        <title>The genome of Folsomia candida.</title>
        <authorList>
            <person name="Faddeeva A."/>
            <person name="Derks M.F."/>
            <person name="Anvar Y."/>
            <person name="Smit S."/>
            <person name="Van Straalen N."/>
            <person name="Roelofs D."/>
        </authorList>
    </citation>
    <scope>NUCLEOTIDE SEQUENCE [LARGE SCALE GENOMIC DNA]</scope>
    <source>
        <strain evidence="3 4">VU population</strain>
        <tissue evidence="3">Whole body</tissue>
    </source>
</reference>
<sequence>MKQTIFVRTYLAEGSNRGARCTFWSKEQATKVLSAAVVADIIMFASLREKFYNVQEEITTSIRNLKLDRQSSKDVKKQDNCNYDAGLEILERYQSFWTDIHNKTEITAMCAAEVDEIVQSLHDNYEEQWKKVGKLSTALALIPQVIHGVQEVCDTILNLQCAFDETEDALLTLEDMIETQELREKQLDHRFQLALYQEKRMSELEDLKVQLTDEHLHKIREFEKKRAPSLKERQAHFQEAFDKDLLHYKSQGIVPKPTKTAESTPSLEEILLDEEDPFELETFLATEEEEEAENSSPKPGSSSAEQQKDPLQDKPVNEKSDAHPTSSSNLGTEEAPNG</sequence>
<keyword evidence="4" id="KW-1185">Reference proteome</keyword>
<dbReference type="AlphaFoldDB" id="A0A226DG35"/>
<dbReference type="OrthoDB" id="2445127at2759"/>
<feature type="region of interest" description="Disordered" evidence="2">
    <location>
        <begin position="253"/>
        <end position="338"/>
    </location>
</feature>
<gene>
    <name evidence="3" type="ORF">Fcan01_21466</name>
</gene>
<dbReference type="Proteomes" id="UP000198287">
    <property type="component" value="Unassembled WGS sequence"/>
</dbReference>
<dbReference type="OMA" id="ENWKLDH"/>
<protein>
    <submittedName>
        <fullName evidence="3">Dysbindin</fullName>
    </submittedName>
</protein>
<name>A0A226DG35_FOLCA</name>
<dbReference type="InterPro" id="IPR007531">
    <property type="entry name" value="Dysbindin"/>
</dbReference>
<proteinExistence type="inferred from homology"/>
<evidence type="ECO:0000313" key="3">
    <source>
        <dbReference type="EMBL" id="OXA43541.1"/>
    </source>
</evidence>
<feature type="compositionally biased region" description="Polar residues" evidence="2">
    <location>
        <begin position="294"/>
        <end position="305"/>
    </location>
</feature>
<evidence type="ECO:0000313" key="4">
    <source>
        <dbReference type="Proteomes" id="UP000198287"/>
    </source>
</evidence>
<evidence type="ECO:0000256" key="1">
    <source>
        <dbReference type="ARBA" id="ARBA00008686"/>
    </source>
</evidence>
<accession>A0A226DG35</accession>
<comment type="caution">
    <text evidence="3">The sequence shown here is derived from an EMBL/GenBank/DDBJ whole genome shotgun (WGS) entry which is preliminary data.</text>
</comment>
<dbReference type="GO" id="GO:0005737">
    <property type="term" value="C:cytoplasm"/>
    <property type="evidence" value="ECO:0007669"/>
    <property type="project" value="InterPro"/>
</dbReference>
<dbReference type="PANTHER" id="PTHR16294:SF6">
    <property type="entry name" value="DYNAMIN N-TERMINAL DOMAIN-CONTAINING PROTEIN"/>
    <property type="match status" value="1"/>
</dbReference>
<evidence type="ECO:0000256" key="2">
    <source>
        <dbReference type="SAM" id="MobiDB-lite"/>
    </source>
</evidence>
<organism evidence="3 4">
    <name type="scientific">Folsomia candida</name>
    <name type="common">Springtail</name>
    <dbReference type="NCBI Taxonomy" id="158441"/>
    <lineage>
        <taxon>Eukaryota</taxon>
        <taxon>Metazoa</taxon>
        <taxon>Ecdysozoa</taxon>
        <taxon>Arthropoda</taxon>
        <taxon>Hexapoda</taxon>
        <taxon>Collembola</taxon>
        <taxon>Entomobryomorpha</taxon>
        <taxon>Isotomoidea</taxon>
        <taxon>Isotomidae</taxon>
        <taxon>Proisotominae</taxon>
        <taxon>Folsomia</taxon>
    </lineage>
</organism>
<comment type="similarity">
    <text evidence="1">Belongs to the dysbindin family.</text>
</comment>
<dbReference type="PANTHER" id="PTHR16294">
    <property type="entry name" value="DYSTROBREVIN BINDING PROTEIN 1 DYSBINDIN"/>
    <property type="match status" value="1"/>
</dbReference>
<feature type="compositionally biased region" description="Acidic residues" evidence="2">
    <location>
        <begin position="270"/>
        <end position="279"/>
    </location>
</feature>
<dbReference type="EMBL" id="LNIX01000021">
    <property type="protein sequence ID" value="OXA43541.1"/>
    <property type="molecule type" value="Genomic_DNA"/>
</dbReference>
<feature type="compositionally biased region" description="Basic and acidic residues" evidence="2">
    <location>
        <begin position="306"/>
        <end position="322"/>
    </location>
</feature>